<keyword evidence="1" id="KW-0732">Signal</keyword>
<evidence type="ECO:0000313" key="2">
    <source>
        <dbReference type="EMBL" id="CZR69398.1"/>
    </source>
</evidence>
<sequence length="210" mass="21946">MLFNSITAASLLALCTLSNASALKYKRATESDVTLYAYGSEANGAPIFYADGNSPKLSLLSWNIADSDYKGLAYVGETSTLASASVATNVTFTVDPDDTTVPWTITAKSSTVVLNATYSMYIVPTSGSFTQVGFASSNSTLPTGAVTTGFSFFGTNVAYAASSVDYELQFWANATTTDGIYALYWNAASTDVPSGAFSVTVKTTAPTVTT</sequence>
<keyword evidence="3" id="KW-1185">Reference proteome</keyword>
<protein>
    <submittedName>
        <fullName evidence="2">Uncharacterized protein</fullName>
    </submittedName>
</protein>
<reference evidence="2 3" key="1">
    <citation type="submission" date="2016-03" db="EMBL/GenBank/DDBJ databases">
        <authorList>
            <person name="Ploux O."/>
        </authorList>
    </citation>
    <scope>NUCLEOTIDE SEQUENCE [LARGE SCALE GENOMIC DNA]</scope>
    <source>
        <strain evidence="2 3">UAMH 11012</strain>
    </source>
</reference>
<dbReference type="AlphaFoldDB" id="A0A1L7XWM1"/>
<evidence type="ECO:0000256" key="1">
    <source>
        <dbReference type="SAM" id="SignalP"/>
    </source>
</evidence>
<evidence type="ECO:0000313" key="3">
    <source>
        <dbReference type="Proteomes" id="UP000184330"/>
    </source>
</evidence>
<feature type="signal peptide" evidence="1">
    <location>
        <begin position="1"/>
        <end position="22"/>
    </location>
</feature>
<gene>
    <name evidence="2" type="ORF">PAC_19298</name>
</gene>
<dbReference type="EMBL" id="FJOG01000070">
    <property type="protein sequence ID" value="CZR69398.1"/>
    <property type="molecule type" value="Genomic_DNA"/>
</dbReference>
<dbReference type="Proteomes" id="UP000184330">
    <property type="component" value="Unassembled WGS sequence"/>
</dbReference>
<dbReference type="OrthoDB" id="5230873at2759"/>
<feature type="chain" id="PRO_5012973440" evidence="1">
    <location>
        <begin position="23"/>
        <end position="210"/>
    </location>
</feature>
<proteinExistence type="predicted"/>
<name>A0A1L7XWM1_9HELO</name>
<organism evidence="2 3">
    <name type="scientific">Phialocephala subalpina</name>
    <dbReference type="NCBI Taxonomy" id="576137"/>
    <lineage>
        <taxon>Eukaryota</taxon>
        <taxon>Fungi</taxon>
        <taxon>Dikarya</taxon>
        <taxon>Ascomycota</taxon>
        <taxon>Pezizomycotina</taxon>
        <taxon>Leotiomycetes</taxon>
        <taxon>Helotiales</taxon>
        <taxon>Mollisiaceae</taxon>
        <taxon>Phialocephala</taxon>
        <taxon>Phialocephala fortinii species complex</taxon>
    </lineage>
</organism>
<accession>A0A1L7XWM1</accession>